<dbReference type="EMBL" id="CAEY01000513">
    <property type="status" value="NOT_ANNOTATED_CDS"/>
    <property type="molecule type" value="Genomic_DNA"/>
</dbReference>
<dbReference type="EnsemblMetazoa" id="tetur20g01610.1">
    <property type="protein sequence ID" value="tetur20g01610.1"/>
    <property type="gene ID" value="tetur20g01610"/>
</dbReference>
<proteinExistence type="predicted"/>
<reference evidence="2" key="1">
    <citation type="submission" date="2011-08" db="EMBL/GenBank/DDBJ databases">
        <authorList>
            <person name="Rombauts S."/>
        </authorList>
    </citation>
    <scope>NUCLEOTIDE SEQUENCE</scope>
    <source>
        <strain evidence="2">London</strain>
    </source>
</reference>
<keyword evidence="2" id="KW-1185">Reference proteome</keyword>
<reference evidence="1" key="2">
    <citation type="submission" date="2015-06" db="UniProtKB">
        <authorList>
            <consortium name="EnsemblMetazoa"/>
        </authorList>
    </citation>
    <scope>IDENTIFICATION</scope>
</reference>
<sequence>MDHQFVFLQTIPYDRGYYRKLNQTR</sequence>
<protein>
    <submittedName>
        <fullName evidence="1">Uncharacterized protein</fullName>
    </submittedName>
</protein>
<dbReference type="HOGENOM" id="CLU_3419663_0_0_1"/>
<evidence type="ECO:0000313" key="1">
    <source>
        <dbReference type="EnsemblMetazoa" id="tetur20g01610.1"/>
    </source>
</evidence>
<evidence type="ECO:0000313" key="2">
    <source>
        <dbReference type="Proteomes" id="UP000015104"/>
    </source>
</evidence>
<dbReference type="Proteomes" id="UP000015104">
    <property type="component" value="Unassembled WGS sequence"/>
</dbReference>
<name>T1KT18_TETUR</name>
<organism evidence="1 2">
    <name type="scientific">Tetranychus urticae</name>
    <name type="common">Two-spotted spider mite</name>
    <dbReference type="NCBI Taxonomy" id="32264"/>
    <lineage>
        <taxon>Eukaryota</taxon>
        <taxon>Metazoa</taxon>
        <taxon>Ecdysozoa</taxon>
        <taxon>Arthropoda</taxon>
        <taxon>Chelicerata</taxon>
        <taxon>Arachnida</taxon>
        <taxon>Acari</taxon>
        <taxon>Acariformes</taxon>
        <taxon>Trombidiformes</taxon>
        <taxon>Prostigmata</taxon>
        <taxon>Eleutherengona</taxon>
        <taxon>Raphignathae</taxon>
        <taxon>Tetranychoidea</taxon>
        <taxon>Tetranychidae</taxon>
        <taxon>Tetranychus</taxon>
    </lineage>
</organism>
<dbReference type="AlphaFoldDB" id="T1KT18"/>
<accession>T1KT18</accession>